<evidence type="ECO:0000259" key="9">
    <source>
        <dbReference type="Pfam" id="PF12704"/>
    </source>
</evidence>
<evidence type="ECO:0000259" key="8">
    <source>
        <dbReference type="Pfam" id="PF02687"/>
    </source>
</evidence>
<keyword evidence="4 7" id="KW-1133">Transmembrane helix</keyword>
<feature type="domain" description="ABC3 transporter permease C-terminal" evidence="8">
    <location>
        <begin position="271"/>
        <end position="385"/>
    </location>
</feature>
<keyword evidence="11" id="KW-1185">Reference proteome</keyword>
<feature type="transmembrane region" description="Helical" evidence="7">
    <location>
        <begin position="358"/>
        <end position="377"/>
    </location>
</feature>
<evidence type="ECO:0000256" key="2">
    <source>
        <dbReference type="ARBA" id="ARBA00022475"/>
    </source>
</evidence>
<proteinExistence type="inferred from homology"/>
<accession>A0A9X3ERR9</accession>
<dbReference type="EMBL" id="JAPNKE010000002">
    <property type="protein sequence ID" value="MCY1008199.1"/>
    <property type="molecule type" value="Genomic_DNA"/>
</dbReference>
<evidence type="ECO:0000313" key="11">
    <source>
        <dbReference type="Proteomes" id="UP001150924"/>
    </source>
</evidence>
<dbReference type="GO" id="GO:0005886">
    <property type="term" value="C:plasma membrane"/>
    <property type="evidence" value="ECO:0007669"/>
    <property type="project" value="UniProtKB-SubCell"/>
</dbReference>
<comment type="similarity">
    <text evidence="6">Belongs to the ABC-4 integral membrane protein family.</text>
</comment>
<evidence type="ECO:0000256" key="1">
    <source>
        <dbReference type="ARBA" id="ARBA00004651"/>
    </source>
</evidence>
<gene>
    <name evidence="10" type="ORF">OV079_22090</name>
</gene>
<dbReference type="InterPro" id="IPR003838">
    <property type="entry name" value="ABC3_permease_C"/>
</dbReference>
<dbReference type="AlphaFoldDB" id="A0A9X3ERR9"/>
<comment type="caution">
    <text evidence="10">The sequence shown here is derived from an EMBL/GenBank/DDBJ whole genome shotgun (WGS) entry which is preliminary data.</text>
</comment>
<keyword evidence="3 7" id="KW-0812">Transmembrane</keyword>
<dbReference type="InterPro" id="IPR025857">
    <property type="entry name" value="MacB_PCD"/>
</dbReference>
<protein>
    <submittedName>
        <fullName evidence="10">ABC transporter permease</fullName>
    </submittedName>
</protein>
<feature type="domain" description="MacB-like periplasmic core" evidence="9">
    <location>
        <begin position="7"/>
        <end position="234"/>
    </location>
</feature>
<evidence type="ECO:0000313" key="10">
    <source>
        <dbReference type="EMBL" id="MCY1008199.1"/>
    </source>
</evidence>
<evidence type="ECO:0000256" key="6">
    <source>
        <dbReference type="ARBA" id="ARBA00038076"/>
    </source>
</evidence>
<dbReference type="GO" id="GO:0022857">
    <property type="term" value="F:transmembrane transporter activity"/>
    <property type="evidence" value="ECO:0007669"/>
    <property type="project" value="TreeGrafter"/>
</dbReference>
<feature type="transmembrane region" description="Helical" evidence="7">
    <location>
        <begin position="324"/>
        <end position="346"/>
    </location>
</feature>
<dbReference type="PANTHER" id="PTHR30572:SF4">
    <property type="entry name" value="ABC TRANSPORTER PERMEASE YTRF"/>
    <property type="match status" value="1"/>
</dbReference>
<dbReference type="Pfam" id="PF02687">
    <property type="entry name" value="FtsX"/>
    <property type="match status" value="1"/>
</dbReference>
<feature type="transmembrane region" description="Helical" evidence="7">
    <location>
        <begin position="264"/>
        <end position="287"/>
    </location>
</feature>
<name>A0A9X3ERR9_9BACT</name>
<sequence>MVGEVALALTLTVCAVLTIRALARMQASDLGFDPRHVTSSMVVLPPARYAEATAVEQFWTALQREVAGLPGVESVAVSSTVPHWFHAIESFWPPDVEKTPANVRTAVAYHVDGPYVELLGIPLLAGRTFGPQDGPGTPPVVLVDRTLADKFFPGQDPIGRRLQDNVSGAGSVEIVGVVGHVQQFGPQEIEKTPHQIYYAYRQLPAAALTQRAMTMNVLTRVQGDPAALAPQVRAAVAAVDPRQAVIGGNSLVEHISGSFRIRRFVLGVLAVFAGLALVLAGVGLYAVMASSVAQRTRELGLRMALGAPARAVVGLVVRQGMTLVLAGVVLGILGAAALSRVMTALLAGQISATDPSTYAGVTLVLVVVGLLATYIPARRATRIDPMVALRHE</sequence>
<dbReference type="Proteomes" id="UP001150924">
    <property type="component" value="Unassembled WGS sequence"/>
</dbReference>
<organism evidence="10 11">
    <name type="scientific">Nannocystis pusilla</name>
    <dbReference type="NCBI Taxonomy" id="889268"/>
    <lineage>
        <taxon>Bacteria</taxon>
        <taxon>Pseudomonadati</taxon>
        <taxon>Myxococcota</taxon>
        <taxon>Polyangia</taxon>
        <taxon>Nannocystales</taxon>
        <taxon>Nannocystaceae</taxon>
        <taxon>Nannocystis</taxon>
    </lineage>
</organism>
<dbReference type="Pfam" id="PF12704">
    <property type="entry name" value="MacB_PCD"/>
    <property type="match status" value="1"/>
</dbReference>
<dbReference type="RefSeq" id="WP_267770839.1">
    <property type="nucleotide sequence ID" value="NZ_JAPNKE010000002.1"/>
</dbReference>
<evidence type="ECO:0000256" key="3">
    <source>
        <dbReference type="ARBA" id="ARBA00022692"/>
    </source>
</evidence>
<dbReference type="InterPro" id="IPR050250">
    <property type="entry name" value="Macrolide_Exporter_MacB"/>
</dbReference>
<dbReference type="PANTHER" id="PTHR30572">
    <property type="entry name" value="MEMBRANE COMPONENT OF TRANSPORTER-RELATED"/>
    <property type="match status" value="1"/>
</dbReference>
<keyword evidence="5 7" id="KW-0472">Membrane</keyword>
<evidence type="ECO:0000256" key="5">
    <source>
        <dbReference type="ARBA" id="ARBA00023136"/>
    </source>
</evidence>
<keyword evidence="2" id="KW-1003">Cell membrane</keyword>
<reference evidence="10" key="1">
    <citation type="submission" date="2022-11" db="EMBL/GenBank/DDBJ databases">
        <title>Minimal conservation of predation-associated metabolite biosynthetic gene clusters underscores biosynthetic potential of Myxococcota including descriptions for ten novel species: Archangium lansinium sp. nov., Myxococcus landrumus sp. nov., Nannocystis bai.</title>
        <authorList>
            <person name="Ahearne A."/>
            <person name="Stevens C."/>
            <person name="Phillips K."/>
        </authorList>
    </citation>
    <scope>NUCLEOTIDE SEQUENCE</scope>
    <source>
        <strain evidence="10">Na p29</strain>
    </source>
</reference>
<evidence type="ECO:0000256" key="4">
    <source>
        <dbReference type="ARBA" id="ARBA00022989"/>
    </source>
</evidence>
<comment type="subcellular location">
    <subcellularLocation>
        <location evidence="1">Cell membrane</location>
        <topology evidence="1">Multi-pass membrane protein</topology>
    </subcellularLocation>
</comment>
<evidence type="ECO:0000256" key="7">
    <source>
        <dbReference type="SAM" id="Phobius"/>
    </source>
</evidence>